<dbReference type="InterPro" id="IPR001610">
    <property type="entry name" value="PAC"/>
</dbReference>
<keyword evidence="5" id="KW-0997">Cell inner membrane</keyword>
<dbReference type="CDD" id="cd00082">
    <property type="entry name" value="HisKA"/>
    <property type="match status" value="1"/>
</dbReference>
<dbReference type="Proteomes" id="UP000179334">
    <property type="component" value="Unassembled WGS sequence"/>
</dbReference>
<keyword evidence="6" id="KW-0597">Phosphoprotein</keyword>
<dbReference type="EMBL" id="MFSR01000024">
    <property type="protein sequence ID" value="OGI40499.1"/>
    <property type="molecule type" value="Genomic_DNA"/>
</dbReference>
<evidence type="ECO:0000256" key="13">
    <source>
        <dbReference type="ARBA" id="ARBA00023136"/>
    </source>
</evidence>
<dbReference type="FunFam" id="3.30.565.10:FF:000006">
    <property type="entry name" value="Sensor histidine kinase WalK"/>
    <property type="match status" value="1"/>
</dbReference>
<dbReference type="GO" id="GO:0030295">
    <property type="term" value="F:protein kinase activator activity"/>
    <property type="evidence" value="ECO:0007669"/>
    <property type="project" value="TreeGrafter"/>
</dbReference>
<dbReference type="Pfam" id="PF13426">
    <property type="entry name" value="PAS_9"/>
    <property type="match status" value="1"/>
</dbReference>
<evidence type="ECO:0000256" key="6">
    <source>
        <dbReference type="ARBA" id="ARBA00022553"/>
    </source>
</evidence>
<keyword evidence="13" id="KW-0472">Membrane</keyword>
<dbReference type="FunFam" id="2.10.70.100:FF:000001">
    <property type="entry name" value="Sensory transduction histidine kinase"/>
    <property type="match status" value="1"/>
</dbReference>
<comment type="caution">
    <text evidence="16">The sequence shown here is derived from an EMBL/GenBank/DDBJ whole genome shotgun (WGS) entry which is preliminary data.</text>
</comment>
<protein>
    <recommendedName>
        <fullName evidence="3">histidine kinase</fullName>
        <ecNumber evidence="3">2.7.13.3</ecNumber>
    </recommendedName>
</protein>
<dbReference type="GO" id="GO:0000156">
    <property type="term" value="F:phosphorelay response regulator activity"/>
    <property type="evidence" value="ECO:0007669"/>
    <property type="project" value="TreeGrafter"/>
</dbReference>
<evidence type="ECO:0000256" key="5">
    <source>
        <dbReference type="ARBA" id="ARBA00022519"/>
    </source>
</evidence>
<organism evidence="16 17">
    <name type="scientific">Candidatus Muproteobacteria bacterium RBG_16_64_10</name>
    <dbReference type="NCBI Taxonomy" id="1817757"/>
    <lineage>
        <taxon>Bacteria</taxon>
        <taxon>Pseudomonadati</taxon>
        <taxon>Pseudomonadota</taxon>
        <taxon>Candidatus Muproteobacteria</taxon>
    </lineage>
</organism>
<dbReference type="SUPFAM" id="SSF55874">
    <property type="entry name" value="ATPase domain of HSP90 chaperone/DNA topoisomerase II/histidine kinase"/>
    <property type="match status" value="1"/>
</dbReference>
<dbReference type="InterPro" id="IPR050351">
    <property type="entry name" value="BphY/WalK/GraS-like"/>
</dbReference>
<evidence type="ECO:0000256" key="12">
    <source>
        <dbReference type="ARBA" id="ARBA00022989"/>
    </source>
</evidence>
<dbReference type="InterPro" id="IPR036890">
    <property type="entry name" value="HATPase_C_sf"/>
</dbReference>
<dbReference type="GO" id="GO:0005886">
    <property type="term" value="C:plasma membrane"/>
    <property type="evidence" value="ECO:0007669"/>
    <property type="project" value="UniProtKB-SubCell"/>
</dbReference>
<dbReference type="Pfam" id="PF02518">
    <property type="entry name" value="HATPase_c"/>
    <property type="match status" value="1"/>
</dbReference>
<dbReference type="GO" id="GO:0007234">
    <property type="term" value="P:osmosensory signaling via phosphorelay pathway"/>
    <property type="evidence" value="ECO:0007669"/>
    <property type="project" value="TreeGrafter"/>
</dbReference>
<dbReference type="GO" id="GO:0000155">
    <property type="term" value="F:phosphorelay sensor kinase activity"/>
    <property type="evidence" value="ECO:0007669"/>
    <property type="project" value="InterPro"/>
</dbReference>
<keyword evidence="8" id="KW-0812">Transmembrane</keyword>
<accession>A0A1F6T606</accession>
<dbReference type="AlphaFoldDB" id="A0A1F6T606"/>
<evidence type="ECO:0000256" key="1">
    <source>
        <dbReference type="ARBA" id="ARBA00000085"/>
    </source>
</evidence>
<feature type="domain" description="Histidine kinase" evidence="14">
    <location>
        <begin position="202"/>
        <end position="411"/>
    </location>
</feature>
<keyword evidence="11" id="KW-0418">Kinase</keyword>
<keyword evidence="12" id="KW-1133">Transmembrane helix</keyword>
<proteinExistence type="predicted"/>
<evidence type="ECO:0000259" key="15">
    <source>
        <dbReference type="PROSITE" id="PS50113"/>
    </source>
</evidence>
<keyword evidence="4" id="KW-1003">Cell membrane</keyword>
<evidence type="ECO:0000256" key="11">
    <source>
        <dbReference type="ARBA" id="ARBA00022777"/>
    </source>
</evidence>
<dbReference type="SMART" id="SM00086">
    <property type="entry name" value="PAC"/>
    <property type="match status" value="2"/>
</dbReference>
<keyword evidence="7" id="KW-0808">Transferase</keyword>
<keyword evidence="10" id="KW-0547">Nucleotide-binding</keyword>
<dbReference type="PROSITE" id="PS50113">
    <property type="entry name" value="PAC"/>
    <property type="match status" value="1"/>
</dbReference>
<sequence>MEYRIVRPDGEMRWIEVRWRHAAERSGKPARLDGIVTDITDRKQTEDENRQLLAIVEQSLNEIYVFDATTLRYEYANSGALHNIGYSFRHLRLLTPIDLMPQYTEGALLKLIEQLPHREKAQQVFETAHRRSDGSEYPAEVHLQLVEREGRWKCLAVVLDISERHRSQEEIIKLASSLERRVVERTAELAQANAEMESFIYSISHDLRTPLRAINGYASILADEQKDRLDPASVDMLKRIARGAVRMGELIDDLLNFSRVGRTDLNLIQVDMEAMARTVVEELHHINPQARVELQAMPGAKADPALLRQVLLNLVGNALKFSSRRVDAQVEIGSRLIDGQQTYFIHDNGAGFDPEHAGKMFGVFQRLHRESEFSGTGVGLAIVKRIIERHNGRVWAEAAPGKGATFYFTLP</sequence>
<evidence type="ECO:0000256" key="3">
    <source>
        <dbReference type="ARBA" id="ARBA00012438"/>
    </source>
</evidence>
<dbReference type="PANTHER" id="PTHR42878:SF15">
    <property type="entry name" value="BACTERIOPHYTOCHROME"/>
    <property type="match status" value="1"/>
</dbReference>
<evidence type="ECO:0000256" key="2">
    <source>
        <dbReference type="ARBA" id="ARBA00004429"/>
    </source>
</evidence>
<dbReference type="PROSITE" id="PS50109">
    <property type="entry name" value="HIS_KIN"/>
    <property type="match status" value="1"/>
</dbReference>
<dbReference type="InterPro" id="IPR005467">
    <property type="entry name" value="His_kinase_dom"/>
</dbReference>
<dbReference type="InterPro" id="IPR035965">
    <property type="entry name" value="PAS-like_dom_sf"/>
</dbReference>
<evidence type="ECO:0000256" key="8">
    <source>
        <dbReference type="ARBA" id="ARBA00022692"/>
    </source>
</evidence>
<evidence type="ECO:0000259" key="14">
    <source>
        <dbReference type="PROSITE" id="PS50109"/>
    </source>
</evidence>
<evidence type="ECO:0000256" key="4">
    <source>
        <dbReference type="ARBA" id="ARBA00022475"/>
    </source>
</evidence>
<dbReference type="SUPFAM" id="SSF47384">
    <property type="entry name" value="Homodimeric domain of signal transducing histidine kinase"/>
    <property type="match status" value="1"/>
</dbReference>
<comment type="catalytic activity">
    <reaction evidence="1">
        <text>ATP + protein L-histidine = ADP + protein N-phospho-L-histidine.</text>
        <dbReference type="EC" id="2.7.13.3"/>
    </reaction>
</comment>
<dbReference type="FunFam" id="1.10.287.130:FF:000070">
    <property type="entry name" value="Histidine kinase sensor protein"/>
    <property type="match status" value="1"/>
</dbReference>
<dbReference type="Gene3D" id="1.10.287.130">
    <property type="match status" value="1"/>
</dbReference>
<dbReference type="EC" id="2.7.13.3" evidence="3"/>
<dbReference type="Pfam" id="PF00512">
    <property type="entry name" value="HisKA"/>
    <property type="match status" value="1"/>
</dbReference>
<dbReference type="PRINTS" id="PR00344">
    <property type="entry name" value="BCTRLSENSOR"/>
</dbReference>
<gene>
    <name evidence="16" type="ORF">A2V91_00175</name>
</gene>
<dbReference type="InterPro" id="IPR000700">
    <property type="entry name" value="PAS-assoc_C"/>
</dbReference>
<dbReference type="InterPro" id="IPR000014">
    <property type="entry name" value="PAS"/>
</dbReference>
<dbReference type="SUPFAM" id="SSF55785">
    <property type="entry name" value="PYP-like sensor domain (PAS domain)"/>
    <property type="match status" value="2"/>
</dbReference>
<dbReference type="NCBIfam" id="TIGR00229">
    <property type="entry name" value="sensory_box"/>
    <property type="match status" value="2"/>
</dbReference>
<evidence type="ECO:0000256" key="7">
    <source>
        <dbReference type="ARBA" id="ARBA00022679"/>
    </source>
</evidence>
<name>A0A1F6T606_9PROT</name>
<dbReference type="InterPro" id="IPR004358">
    <property type="entry name" value="Sig_transdc_His_kin-like_C"/>
</dbReference>
<keyword evidence="9" id="KW-0677">Repeat</keyword>
<evidence type="ECO:0000313" key="17">
    <source>
        <dbReference type="Proteomes" id="UP000179334"/>
    </source>
</evidence>
<dbReference type="PANTHER" id="PTHR42878">
    <property type="entry name" value="TWO-COMPONENT HISTIDINE KINASE"/>
    <property type="match status" value="1"/>
</dbReference>
<comment type="subcellular location">
    <subcellularLocation>
        <location evidence="2">Cell inner membrane</location>
        <topology evidence="2">Multi-pass membrane protein</topology>
    </subcellularLocation>
</comment>
<dbReference type="Gene3D" id="3.30.450.20">
    <property type="entry name" value="PAS domain"/>
    <property type="match status" value="1"/>
</dbReference>
<dbReference type="Gene3D" id="3.30.565.10">
    <property type="entry name" value="Histidine kinase-like ATPase, C-terminal domain"/>
    <property type="match status" value="1"/>
</dbReference>
<evidence type="ECO:0000256" key="9">
    <source>
        <dbReference type="ARBA" id="ARBA00022737"/>
    </source>
</evidence>
<dbReference type="InterPro" id="IPR036097">
    <property type="entry name" value="HisK_dim/P_sf"/>
</dbReference>
<dbReference type="InterPro" id="IPR003661">
    <property type="entry name" value="HisK_dim/P_dom"/>
</dbReference>
<dbReference type="GO" id="GO:0000166">
    <property type="term" value="F:nucleotide binding"/>
    <property type="evidence" value="ECO:0007669"/>
    <property type="project" value="UniProtKB-KW"/>
</dbReference>
<feature type="domain" description="PAC" evidence="15">
    <location>
        <begin position="1"/>
        <end position="51"/>
    </location>
</feature>
<evidence type="ECO:0000313" key="16">
    <source>
        <dbReference type="EMBL" id="OGI40499.1"/>
    </source>
</evidence>
<dbReference type="InterPro" id="IPR003594">
    <property type="entry name" value="HATPase_dom"/>
</dbReference>
<dbReference type="Gene3D" id="2.10.70.100">
    <property type="match status" value="1"/>
</dbReference>
<reference evidence="16 17" key="1">
    <citation type="journal article" date="2016" name="Nat. Commun.">
        <title>Thousands of microbial genomes shed light on interconnected biogeochemical processes in an aquifer system.</title>
        <authorList>
            <person name="Anantharaman K."/>
            <person name="Brown C.T."/>
            <person name="Hug L.A."/>
            <person name="Sharon I."/>
            <person name="Castelle C.J."/>
            <person name="Probst A.J."/>
            <person name="Thomas B.C."/>
            <person name="Singh A."/>
            <person name="Wilkins M.J."/>
            <person name="Karaoz U."/>
            <person name="Brodie E.L."/>
            <person name="Williams K.H."/>
            <person name="Hubbard S.S."/>
            <person name="Banfield J.F."/>
        </authorList>
    </citation>
    <scope>NUCLEOTIDE SEQUENCE [LARGE SCALE GENOMIC DNA]</scope>
</reference>
<dbReference type="SMART" id="SM00387">
    <property type="entry name" value="HATPase_c"/>
    <property type="match status" value="1"/>
</dbReference>
<dbReference type="SMART" id="SM00388">
    <property type="entry name" value="HisKA"/>
    <property type="match status" value="1"/>
</dbReference>
<evidence type="ECO:0000256" key="10">
    <source>
        <dbReference type="ARBA" id="ARBA00022741"/>
    </source>
</evidence>